<evidence type="ECO:0000313" key="1">
    <source>
        <dbReference type="EMBL" id="EJK60994.1"/>
    </source>
</evidence>
<organism evidence="1 2">
    <name type="scientific">Thalassiosira oceanica</name>
    <name type="common">Marine diatom</name>
    <dbReference type="NCBI Taxonomy" id="159749"/>
    <lineage>
        <taxon>Eukaryota</taxon>
        <taxon>Sar</taxon>
        <taxon>Stramenopiles</taxon>
        <taxon>Ochrophyta</taxon>
        <taxon>Bacillariophyta</taxon>
        <taxon>Coscinodiscophyceae</taxon>
        <taxon>Thalassiosirophycidae</taxon>
        <taxon>Thalassiosirales</taxon>
        <taxon>Thalassiosiraceae</taxon>
        <taxon>Thalassiosira</taxon>
    </lineage>
</organism>
<gene>
    <name evidence="1" type="ORF">THAOC_18583</name>
</gene>
<accession>K0S7U2</accession>
<dbReference type="Proteomes" id="UP000266841">
    <property type="component" value="Unassembled WGS sequence"/>
</dbReference>
<sequence>MVTDYLSGPSNPIADALSRDFHLSWPELLTTLNVHLPQPSSCQIWTPTKQMISSVISALLKKRSDPASLLVAPSATTLDGASGSASALSWASTPLSKPRQTKLRSYCSSPNEFVRENLRPEAIPSSLDRLKITYGEFPRRSLDWVGATRA</sequence>
<comment type="caution">
    <text evidence="1">The sequence shown here is derived from an EMBL/GenBank/DDBJ whole genome shotgun (WGS) entry which is preliminary data.</text>
</comment>
<evidence type="ECO:0000313" key="2">
    <source>
        <dbReference type="Proteomes" id="UP000266841"/>
    </source>
</evidence>
<proteinExistence type="predicted"/>
<keyword evidence="2" id="KW-1185">Reference proteome</keyword>
<dbReference type="EMBL" id="AGNL01020513">
    <property type="protein sequence ID" value="EJK60994.1"/>
    <property type="molecule type" value="Genomic_DNA"/>
</dbReference>
<reference evidence="1 2" key="1">
    <citation type="journal article" date="2012" name="Genome Biol.">
        <title>Genome and low-iron response of an oceanic diatom adapted to chronic iron limitation.</title>
        <authorList>
            <person name="Lommer M."/>
            <person name="Specht M."/>
            <person name="Roy A.S."/>
            <person name="Kraemer L."/>
            <person name="Andreson R."/>
            <person name="Gutowska M.A."/>
            <person name="Wolf J."/>
            <person name="Bergner S.V."/>
            <person name="Schilhabel M.B."/>
            <person name="Klostermeier U.C."/>
            <person name="Beiko R.G."/>
            <person name="Rosenstiel P."/>
            <person name="Hippler M."/>
            <person name="Laroche J."/>
        </authorList>
    </citation>
    <scope>NUCLEOTIDE SEQUENCE [LARGE SCALE GENOMIC DNA]</scope>
    <source>
        <strain evidence="1 2">CCMP1005</strain>
    </source>
</reference>
<dbReference type="AlphaFoldDB" id="K0S7U2"/>
<protein>
    <submittedName>
        <fullName evidence="1">Uncharacterized protein</fullName>
    </submittedName>
</protein>
<name>K0S7U2_THAOC</name>